<evidence type="ECO:0000259" key="1">
    <source>
        <dbReference type="PROSITE" id="PS51186"/>
    </source>
</evidence>
<organism evidence="2 3">
    <name type="scientific">Actinacidiphila oryziradicis</name>
    <dbReference type="NCBI Taxonomy" id="2571141"/>
    <lineage>
        <taxon>Bacteria</taxon>
        <taxon>Bacillati</taxon>
        <taxon>Actinomycetota</taxon>
        <taxon>Actinomycetes</taxon>
        <taxon>Kitasatosporales</taxon>
        <taxon>Streptomycetaceae</taxon>
        <taxon>Actinacidiphila</taxon>
    </lineage>
</organism>
<dbReference type="Proteomes" id="UP000305778">
    <property type="component" value="Unassembled WGS sequence"/>
</dbReference>
<sequence>MTTAASVELRHVTDAQPVWQTLLDVYADVRAPLLHLPHYAVDSFGERLARHAKEPGFEAVIGYDGDEPVGYAYVNTLQGHEDRWWARTTGALPAGCTAIPTLALKEIMVRTPWRGSGTARRIHDDLLTGRPEEQVTLMVNPAAGDGKVEALYVAWGYEHVGQAQPSPGSPPLHVMIRAVQTP</sequence>
<name>A0A4U0SRN5_9ACTN</name>
<dbReference type="Gene3D" id="3.40.630.30">
    <property type="match status" value="1"/>
</dbReference>
<gene>
    <name evidence="2" type="ORF">FCI23_07130</name>
</gene>
<dbReference type="OrthoDB" id="4536199at2"/>
<proteinExistence type="predicted"/>
<dbReference type="GO" id="GO:0016747">
    <property type="term" value="F:acyltransferase activity, transferring groups other than amino-acyl groups"/>
    <property type="evidence" value="ECO:0007669"/>
    <property type="project" value="InterPro"/>
</dbReference>
<keyword evidence="2" id="KW-0808">Transferase</keyword>
<dbReference type="InterPro" id="IPR000182">
    <property type="entry name" value="GNAT_dom"/>
</dbReference>
<dbReference type="RefSeq" id="WP_136722610.1">
    <property type="nucleotide sequence ID" value="NZ_SUMC01000005.1"/>
</dbReference>
<comment type="caution">
    <text evidence="2">The sequence shown here is derived from an EMBL/GenBank/DDBJ whole genome shotgun (WGS) entry which is preliminary data.</text>
</comment>
<dbReference type="SUPFAM" id="SSF55729">
    <property type="entry name" value="Acyl-CoA N-acyltransferases (Nat)"/>
    <property type="match status" value="1"/>
</dbReference>
<dbReference type="PROSITE" id="PS51186">
    <property type="entry name" value="GNAT"/>
    <property type="match status" value="1"/>
</dbReference>
<reference evidence="2 3" key="1">
    <citation type="submission" date="2019-04" db="EMBL/GenBank/DDBJ databases">
        <title>Streptomyces oryziradicis sp. nov., a novel actinomycete isolated from rhizosphere soil of rice (Oryza sativa L.).</title>
        <authorList>
            <person name="Li C."/>
        </authorList>
    </citation>
    <scope>NUCLEOTIDE SEQUENCE [LARGE SCALE GENOMIC DNA]</scope>
    <source>
        <strain evidence="2 3">NEAU-C40</strain>
    </source>
</reference>
<dbReference type="AlphaFoldDB" id="A0A4U0SRN5"/>
<dbReference type="InterPro" id="IPR016181">
    <property type="entry name" value="Acyl_CoA_acyltransferase"/>
</dbReference>
<evidence type="ECO:0000313" key="2">
    <source>
        <dbReference type="EMBL" id="TKA12078.1"/>
    </source>
</evidence>
<evidence type="ECO:0000313" key="3">
    <source>
        <dbReference type="Proteomes" id="UP000305778"/>
    </source>
</evidence>
<keyword evidence="3" id="KW-1185">Reference proteome</keyword>
<accession>A0A4U0SRN5</accession>
<dbReference type="EMBL" id="SUMC01000005">
    <property type="protein sequence ID" value="TKA12078.1"/>
    <property type="molecule type" value="Genomic_DNA"/>
</dbReference>
<feature type="domain" description="N-acetyltransferase" evidence="1">
    <location>
        <begin position="7"/>
        <end position="180"/>
    </location>
</feature>
<protein>
    <submittedName>
        <fullName evidence="2">GNAT family N-acetyltransferase</fullName>
    </submittedName>
</protein>